<dbReference type="PROSITE" id="PS51144">
    <property type="entry name" value="ALPHA_CA_2"/>
    <property type="match status" value="1"/>
</dbReference>
<reference evidence="12" key="4">
    <citation type="submission" date="2025-05" db="UniProtKB">
        <authorList>
            <consortium name="Ensembl"/>
        </authorList>
    </citation>
    <scope>IDENTIFICATION</scope>
</reference>
<dbReference type="OrthoDB" id="429145at2759"/>
<evidence type="ECO:0000256" key="6">
    <source>
        <dbReference type="ARBA" id="ARBA00022833"/>
    </source>
</evidence>
<feature type="signal peptide" evidence="9">
    <location>
        <begin position="1"/>
        <end position="23"/>
    </location>
</feature>
<keyword evidence="8 9" id="KW-0456">Lyase</keyword>
<dbReference type="InterPro" id="IPR036398">
    <property type="entry name" value="CA_dom_sf"/>
</dbReference>
<sequence>MRSVSALFPTFFTLSLITQSCCSVHWCYDSQSQSCGPKHWKEIQSTCGGKSQSPINIDMSNVDRDNNLQHFVFEGYSTVPPGQWSIANNGHSVQVTLDTNVSISGGGLVGKYKALQLHFHWGNGLSYGSEHTINKKQYPMELHIVHMSERYTDIRDALKKTDGLAVLGFMLEVTETDNPNYNTLTDVLEKVSHQGDKVWLSSTFQLNSILPKVARLSQYYRYQGSLTTPNCSEAVVWSVFEEPISISKAQLMKFANTLYFSARGESEQKMQNNFRSPQPLNGRRVSASKDATINSCPVHTSSLLSVVLVLGLGLGLRIML</sequence>
<evidence type="ECO:0000259" key="10">
    <source>
        <dbReference type="PROSITE" id="PS51144"/>
    </source>
</evidence>
<dbReference type="EC" id="4.2.1.1" evidence="3 9"/>
<evidence type="ECO:0000313" key="13">
    <source>
        <dbReference type="Proteomes" id="UP000314986"/>
    </source>
</evidence>
<evidence type="ECO:0000256" key="2">
    <source>
        <dbReference type="ARBA" id="ARBA00010718"/>
    </source>
</evidence>
<evidence type="ECO:0000313" key="11">
    <source>
        <dbReference type="EMBL" id="AFP04184.1"/>
    </source>
</evidence>
<dbReference type="CDD" id="cd03117">
    <property type="entry name" value="alpha_CA_IV_XV_like"/>
    <property type="match status" value="1"/>
</dbReference>
<keyword evidence="4 9" id="KW-0479">Metal-binding</keyword>
<dbReference type="PROSITE" id="PS00162">
    <property type="entry name" value="ALPHA_CA_1"/>
    <property type="match status" value="1"/>
</dbReference>
<dbReference type="KEGG" id="cmk:103189626"/>
<evidence type="ECO:0000256" key="9">
    <source>
        <dbReference type="RuleBase" id="RU367011"/>
    </source>
</evidence>
<dbReference type="Gene3D" id="3.10.200.10">
    <property type="entry name" value="Alpha carbonic anhydrase"/>
    <property type="match status" value="1"/>
</dbReference>
<keyword evidence="13" id="KW-1185">Reference proteome</keyword>
<comment type="catalytic activity">
    <reaction evidence="9">
        <text>hydrogencarbonate + H(+) = CO2 + H2O</text>
        <dbReference type="Rhea" id="RHEA:10748"/>
        <dbReference type="ChEBI" id="CHEBI:15377"/>
        <dbReference type="ChEBI" id="CHEBI:15378"/>
        <dbReference type="ChEBI" id="CHEBI:16526"/>
        <dbReference type="ChEBI" id="CHEBI:17544"/>
        <dbReference type="EC" id="4.2.1.1"/>
    </reaction>
</comment>
<dbReference type="GO" id="GO:0004089">
    <property type="term" value="F:carbonate dehydratase activity"/>
    <property type="evidence" value="ECO:0007669"/>
    <property type="project" value="UniProtKB-UniRule"/>
</dbReference>
<keyword evidence="5 9" id="KW-0732">Signal</keyword>
<dbReference type="STRING" id="7868.ENSCMIP00000037356"/>
<evidence type="ECO:0000256" key="1">
    <source>
        <dbReference type="ARBA" id="ARBA00001947"/>
    </source>
</evidence>
<organism evidence="11">
    <name type="scientific">Callorhinchus milii</name>
    <name type="common">Ghost shark</name>
    <dbReference type="NCBI Taxonomy" id="7868"/>
    <lineage>
        <taxon>Eukaryota</taxon>
        <taxon>Metazoa</taxon>
        <taxon>Chordata</taxon>
        <taxon>Craniata</taxon>
        <taxon>Vertebrata</taxon>
        <taxon>Chondrichthyes</taxon>
        <taxon>Holocephali</taxon>
        <taxon>Chimaeriformes</taxon>
        <taxon>Callorhinchidae</taxon>
        <taxon>Callorhinchus</taxon>
    </lineage>
</organism>
<dbReference type="GeneTree" id="ENSGT00940000162972"/>
<feature type="domain" description="Alpha-carbonic anhydrase" evidence="10">
    <location>
        <begin position="24"/>
        <end position="289"/>
    </location>
</feature>
<dbReference type="GO" id="GO:0008270">
    <property type="term" value="F:zinc ion binding"/>
    <property type="evidence" value="ECO:0007669"/>
    <property type="project" value="UniProtKB-UniRule"/>
</dbReference>
<evidence type="ECO:0000256" key="3">
    <source>
        <dbReference type="ARBA" id="ARBA00012925"/>
    </source>
</evidence>
<reference evidence="13" key="1">
    <citation type="journal article" date="2006" name="Science">
        <title>Ancient noncoding elements conserved in the human genome.</title>
        <authorList>
            <person name="Venkatesh B."/>
            <person name="Kirkness E.F."/>
            <person name="Loh Y.H."/>
            <person name="Halpern A.L."/>
            <person name="Lee A.P."/>
            <person name="Johnson J."/>
            <person name="Dandona N."/>
            <person name="Viswanathan L.D."/>
            <person name="Tay A."/>
            <person name="Venter J.C."/>
            <person name="Strausberg R.L."/>
            <person name="Brenner S."/>
        </authorList>
    </citation>
    <scope>NUCLEOTIDE SEQUENCE [LARGE SCALE GENOMIC DNA]</scope>
</reference>
<dbReference type="OMA" id="WTVFEEN"/>
<name>V9KZE8_CALMI</name>
<comment type="cofactor">
    <cofactor evidence="1 9">
        <name>Zn(2+)</name>
        <dbReference type="ChEBI" id="CHEBI:29105"/>
    </cofactor>
</comment>
<keyword evidence="7" id="KW-0325">Glycoprotein</keyword>
<accession>V9KZE8</accession>
<dbReference type="InterPro" id="IPR001148">
    <property type="entry name" value="CA_dom"/>
</dbReference>
<dbReference type="GeneID" id="103189626"/>
<feature type="chain" id="PRO_5044524728" description="Carbonic anhydrase" evidence="9">
    <location>
        <begin position="24"/>
        <end position="320"/>
    </location>
</feature>
<keyword evidence="6 9" id="KW-0862">Zinc</keyword>
<evidence type="ECO:0000256" key="5">
    <source>
        <dbReference type="ARBA" id="ARBA00022729"/>
    </source>
</evidence>
<evidence type="ECO:0000256" key="4">
    <source>
        <dbReference type="ARBA" id="ARBA00022723"/>
    </source>
</evidence>
<dbReference type="FunFam" id="3.10.200.10:FF:000003">
    <property type="entry name" value="Carbonic anhydrase 12"/>
    <property type="match status" value="1"/>
</dbReference>
<evidence type="ECO:0000256" key="7">
    <source>
        <dbReference type="ARBA" id="ARBA00023180"/>
    </source>
</evidence>
<dbReference type="Proteomes" id="UP000314986">
    <property type="component" value="Unassembled WGS sequence"/>
</dbReference>
<dbReference type="Ensembl" id="ENSCMIT00000037897.1">
    <property type="protein sequence ID" value="ENSCMIP00000037356.1"/>
    <property type="gene ID" value="ENSCMIG00000015720.1"/>
</dbReference>
<dbReference type="SUPFAM" id="SSF51069">
    <property type="entry name" value="Carbonic anhydrase"/>
    <property type="match status" value="1"/>
</dbReference>
<comment type="function">
    <text evidence="9">Reversible hydration of carbon dioxide.</text>
</comment>
<dbReference type="PANTHER" id="PTHR18952:SF134">
    <property type="entry name" value="CARBONIC ANHYDRASE 15"/>
    <property type="match status" value="1"/>
</dbReference>
<dbReference type="InterPro" id="IPR041874">
    <property type="entry name" value="CA4/CA15"/>
</dbReference>
<proteinExistence type="evidence at transcript level"/>
<dbReference type="AlphaFoldDB" id="V9KZE8"/>
<dbReference type="InterPro" id="IPR018338">
    <property type="entry name" value="Carbonic_anhydrase_a-class_CS"/>
</dbReference>
<evidence type="ECO:0000256" key="8">
    <source>
        <dbReference type="ARBA" id="ARBA00023239"/>
    </source>
</evidence>
<dbReference type="EMBL" id="JW871666">
    <property type="protein sequence ID" value="AFP04184.1"/>
    <property type="molecule type" value="mRNA"/>
</dbReference>
<comment type="similarity">
    <text evidence="2 9">Belongs to the alpha-carbonic anhydrase family.</text>
</comment>
<dbReference type="Pfam" id="PF00194">
    <property type="entry name" value="Carb_anhydrase"/>
    <property type="match status" value="1"/>
</dbReference>
<dbReference type="InterPro" id="IPR023561">
    <property type="entry name" value="Carbonic_anhydrase_a-class"/>
</dbReference>
<reference evidence="13" key="2">
    <citation type="journal article" date="2007" name="PLoS Biol.">
        <title>Survey sequencing and comparative analysis of the elephant shark (Callorhinchus milii) genome.</title>
        <authorList>
            <person name="Venkatesh B."/>
            <person name="Kirkness E.F."/>
            <person name="Loh Y.H."/>
            <person name="Halpern A.L."/>
            <person name="Lee A.P."/>
            <person name="Johnson J."/>
            <person name="Dandona N."/>
            <person name="Viswanathan L.D."/>
            <person name="Tay A."/>
            <person name="Venter J.C."/>
            <person name="Strausberg R.L."/>
            <person name="Brenner S."/>
        </authorList>
    </citation>
    <scope>NUCLEOTIDE SEQUENCE [LARGE SCALE GENOMIC DNA]</scope>
</reference>
<dbReference type="PANTHER" id="PTHR18952">
    <property type="entry name" value="CARBONIC ANHYDRASE"/>
    <property type="match status" value="1"/>
</dbReference>
<protein>
    <recommendedName>
        <fullName evidence="3 9">Carbonic anhydrase</fullName>
        <ecNumber evidence="3 9">4.2.1.1</ecNumber>
    </recommendedName>
</protein>
<evidence type="ECO:0000313" key="12">
    <source>
        <dbReference type="Ensembl" id="ENSCMIP00000037356.1"/>
    </source>
</evidence>
<gene>
    <name evidence="12" type="primary">LOC103189626</name>
</gene>
<dbReference type="SMART" id="SM01057">
    <property type="entry name" value="Carb_anhydrase"/>
    <property type="match status" value="1"/>
</dbReference>
<dbReference type="PROSITE" id="PS51257">
    <property type="entry name" value="PROKAR_LIPOPROTEIN"/>
    <property type="match status" value="1"/>
</dbReference>
<dbReference type="GO" id="GO:0005886">
    <property type="term" value="C:plasma membrane"/>
    <property type="evidence" value="ECO:0007669"/>
    <property type="project" value="TreeGrafter"/>
</dbReference>
<reference evidence="11 13" key="3">
    <citation type="journal article" date="2014" name="Nature">
        <title>Elephant shark genome provides unique insights into gnathostome evolution.</title>
        <authorList>
            <consortium name="International Elephant Shark Genome Sequencing Consortium"/>
            <person name="Venkatesh B."/>
            <person name="Lee A.P."/>
            <person name="Ravi V."/>
            <person name="Maurya A.K."/>
            <person name="Lian M.M."/>
            <person name="Swann J.B."/>
            <person name="Ohta Y."/>
            <person name="Flajnik M.F."/>
            <person name="Sutoh Y."/>
            <person name="Kasahara M."/>
            <person name="Hoon S."/>
            <person name="Gangu V."/>
            <person name="Roy S.W."/>
            <person name="Irimia M."/>
            <person name="Korzh V."/>
            <person name="Kondrychyn I."/>
            <person name="Lim Z.W."/>
            <person name="Tay B.H."/>
            <person name="Tohari S."/>
            <person name="Kong K.W."/>
            <person name="Ho S."/>
            <person name="Lorente-Galdos B."/>
            <person name="Quilez J."/>
            <person name="Marques-Bonet T."/>
            <person name="Raney B.J."/>
            <person name="Ingham P.W."/>
            <person name="Tay A."/>
            <person name="Hillier L.W."/>
            <person name="Minx P."/>
            <person name="Boehm T."/>
            <person name="Wilson R.K."/>
            <person name="Brenner S."/>
            <person name="Warren W.C."/>
        </authorList>
    </citation>
    <scope>NUCLEOTIDE SEQUENCE</scope>
    <source>
        <tissue evidence="11">Gills</tissue>
    </source>
</reference>